<dbReference type="EMBL" id="BRPK01000009">
    <property type="protein sequence ID" value="GLB40937.1"/>
    <property type="molecule type" value="Genomic_DNA"/>
</dbReference>
<dbReference type="AlphaFoldDB" id="A0A9P3PT97"/>
<dbReference type="OrthoDB" id="75169at2759"/>
<dbReference type="Pfam" id="PF02567">
    <property type="entry name" value="PhzC-PhzF"/>
    <property type="match status" value="1"/>
</dbReference>
<organism evidence="1 2">
    <name type="scientific">Lyophyllum shimeji</name>
    <name type="common">Hon-shimeji</name>
    <name type="synonym">Tricholoma shimeji</name>
    <dbReference type="NCBI Taxonomy" id="47721"/>
    <lineage>
        <taxon>Eukaryota</taxon>
        <taxon>Fungi</taxon>
        <taxon>Dikarya</taxon>
        <taxon>Basidiomycota</taxon>
        <taxon>Agaricomycotina</taxon>
        <taxon>Agaricomycetes</taxon>
        <taxon>Agaricomycetidae</taxon>
        <taxon>Agaricales</taxon>
        <taxon>Tricholomatineae</taxon>
        <taxon>Lyophyllaceae</taxon>
        <taxon>Lyophyllum</taxon>
    </lineage>
</organism>
<name>A0A9P3PT97_LYOSH</name>
<dbReference type="InterPro" id="IPR003719">
    <property type="entry name" value="Phenazine_PhzF-like"/>
</dbReference>
<dbReference type="Proteomes" id="UP001063166">
    <property type="component" value="Unassembled WGS sequence"/>
</dbReference>
<protein>
    <submittedName>
        <fullName evidence="1">Phenazine biosynthesis-like protein</fullName>
    </submittedName>
</protein>
<accession>A0A9P3PT97</accession>
<sequence>MTLKPRFVQLDVSTTRLLRNPLAIVHLPNGIELPLAQKQCIAAEFNLSEPVFLHENSNPNVPVTINIFPAAEEPPFAGHYFKCGTREGAMKSLH</sequence>
<comment type="caution">
    <text evidence="1">The sequence shown here is derived from an EMBL/GenBank/DDBJ whole genome shotgun (WGS) entry which is preliminary data.</text>
</comment>
<evidence type="ECO:0000313" key="2">
    <source>
        <dbReference type="Proteomes" id="UP001063166"/>
    </source>
</evidence>
<keyword evidence="2" id="KW-1185">Reference proteome</keyword>
<dbReference type="GO" id="GO:0003824">
    <property type="term" value="F:catalytic activity"/>
    <property type="evidence" value="ECO:0007669"/>
    <property type="project" value="InterPro"/>
</dbReference>
<dbReference type="Gene3D" id="3.10.310.10">
    <property type="entry name" value="Diaminopimelate Epimerase, Chain A, domain 1"/>
    <property type="match status" value="1"/>
</dbReference>
<reference evidence="1" key="1">
    <citation type="submission" date="2022-07" db="EMBL/GenBank/DDBJ databases">
        <title>The genome of Lyophyllum shimeji provides insight into the initial evolution of ectomycorrhizal fungal genome.</title>
        <authorList>
            <person name="Kobayashi Y."/>
            <person name="Shibata T."/>
            <person name="Hirakawa H."/>
            <person name="Shigenobu S."/>
            <person name="Nishiyama T."/>
            <person name="Yamada A."/>
            <person name="Hasebe M."/>
            <person name="Kawaguchi M."/>
        </authorList>
    </citation>
    <scope>NUCLEOTIDE SEQUENCE</scope>
    <source>
        <strain evidence="1">AT787</strain>
    </source>
</reference>
<dbReference type="SUPFAM" id="SSF54506">
    <property type="entry name" value="Diaminopimelate epimerase-like"/>
    <property type="match status" value="1"/>
</dbReference>
<evidence type="ECO:0000313" key="1">
    <source>
        <dbReference type="EMBL" id="GLB40937.1"/>
    </source>
</evidence>
<proteinExistence type="predicted"/>
<gene>
    <name evidence="1" type="ORF">LshimejAT787_0901520</name>
</gene>